<dbReference type="SUPFAM" id="SSF143011">
    <property type="entry name" value="RelE-like"/>
    <property type="match status" value="1"/>
</dbReference>
<evidence type="ECO:0000256" key="7">
    <source>
        <dbReference type="ARBA" id="ARBA00050056"/>
    </source>
</evidence>
<dbReference type="Pfam" id="PF06769">
    <property type="entry name" value="YoeB_toxin"/>
    <property type="match status" value="1"/>
</dbReference>
<keyword evidence="5" id="KW-0378">Hydrolase</keyword>
<dbReference type="GO" id="GO:0006401">
    <property type="term" value="P:RNA catabolic process"/>
    <property type="evidence" value="ECO:0007669"/>
    <property type="project" value="InterPro"/>
</dbReference>
<dbReference type="PANTHER" id="PTHR38039:SF1">
    <property type="entry name" value="TOXIN YOEB"/>
    <property type="match status" value="1"/>
</dbReference>
<evidence type="ECO:0000256" key="1">
    <source>
        <dbReference type="ARBA" id="ARBA00008172"/>
    </source>
</evidence>
<organism evidence="8 9">
    <name type="scientific">Loigolactobacillus coryniformis subsp. torquens DSM 20004 = KCTC 3535</name>
    <dbReference type="NCBI Taxonomy" id="1423822"/>
    <lineage>
        <taxon>Bacteria</taxon>
        <taxon>Bacillati</taxon>
        <taxon>Bacillota</taxon>
        <taxon>Bacilli</taxon>
        <taxon>Lactobacillales</taxon>
        <taxon>Lactobacillaceae</taxon>
        <taxon>Loigolactobacillus</taxon>
    </lineage>
</organism>
<keyword evidence="4" id="KW-0255">Endonuclease</keyword>
<evidence type="ECO:0000256" key="5">
    <source>
        <dbReference type="ARBA" id="ARBA00022801"/>
    </source>
</evidence>
<dbReference type="NCBIfam" id="TIGR02116">
    <property type="entry name" value="toxin_Txe_YoeB"/>
    <property type="match status" value="1"/>
</dbReference>
<keyword evidence="3" id="KW-0540">Nuclease</keyword>
<name>A0A2D1KR44_9LACO</name>
<dbReference type="GO" id="GO:0016787">
    <property type="term" value="F:hydrolase activity"/>
    <property type="evidence" value="ECO:0007669"/>
    <property type="project" value="UniProtKB-KW"/>
</dbReference>
<evidence type="ECO:0000256" key="4">
    <source>
        <dbReference type="ARBA" id="ARBA00022759"/>
    </source>
</evidence>
<dbReference type="InterPro" id="IPR035093">
    <property type="entry name" value="RelE/ParE_toxin_dom_sf"/>
</dbReference>
<keyword evidence="2" id="KW-1277">Toxin-antitoxin system</keyword>
<accession>A0A2D1KR44</accession>
<evidence type="ECO:0000256" key="6">
    <source>
        <dbReference type="ARBA" id="ARBA00030388"/>
    </source>
</evidence>
<comment type="similarity">
    <text evidence="1">Belongs to the YoeB family.</text>
</comment>
<dbReference type="GO" id="GO:0004519">
    <property type="term" value="F:endonuclease activity"/>
    <property type="evidence" value="ECO:0007669"/>
    <property type="project" value="UniProtKB-KW"/>
</dbReference>
<dbReference type="AlphaFoldDB" id="A0A2D1KR44"/>
<evidence type="ECO:0000313" key="9">
    <source>
        <dbReference type="Proteomes" id="UP000223559"/>
    </source>
</evidence>
<evidence type="ECO:0000256" key="2">
    <source>
        <dbReference type="ARBA" id="ARBA00022649"/>
    </source>
</evidence>
<dbReference type="EMBL" id="CP017697">
    <property type="protein sequence ID" value="ATO44561.1"/>
    <property type="molecule type" value="Genomic_DNA"/>
</dbReference>
<dbReference type="OrthoDB" id="9801102at2"/>
<gene>
    <name evidence="8" type="ORF">LC20004_11900</name>
</gene>
<evidence type="ECO:0000256" key="3">
    <source>
        <dbReference type="ARBA" id="ARBA00022722"/>
    </source>
</evidence>
<dbReference type="GO" id="GO:0045892">
    <property type="term" value="P:negative regulation of DNA-templated transcription"/>
    <property type="evidence" value="ECO:0007669"/>
    <property type="project" value="TreeGrafter"/>
</dbReference>
<dbReference type="Proteomes" id="UP000223559">
    <property type="component" value="Chromosome"/>
</dbReference>
<dbReference type="Gene3D" id="3.30.2310.20">
    <property type="entry name" value="RelE-like"/>
    <property type="match status" value="1"/>
</dbReference>
<evidence type="ECO:0000313" key="8">
    <source>
        <dbReference type="EMBL" id="ATO44561.1"/>
    </source>
</evidence>
<sequence>MIKSWYDVAWRDYVEWQNQDRKTLKKINNLLKEIERHGVTGGSGKAEKLKSDYSGWYSRRIDAKNRLVYKIERDTLLIASCKTHYGDK</sequence>
<proteinExistence type="inferred from homology"/>
<dbReference type="RefSeq" id="WP_010012533.1">
    <property type="nucleotide sequence ID" value="NZ_AEOS01000040.1"/>
</dbReference>
<reference evidence="8 9" key="1">
    <citation type="submission" date="2016-10" db="EMBL/GenBank/DDBJ databases">
        <title>The whole genome sequencing and assembly of L. cotyniformis subsp. torquens DSM 20004 strain.</title>
        <authorList>
            <person name="Park M.-K."/>
            <person name="Lee Y.-J."/>
            <person name="Yi H."/>
            <person name="Bahn Y.-S."/>
            <person name="Kim J.F."/>
            <person name="Lee D.-W."/>
        </authorList>
    </citation>
    <scope>NUCLEOTIDE SEQUENCE [LARGE SCALE GENOMIC DNA]</scope>
    <source>
        <strain evidence="8 9">DSM 20004</strain>
    </source>
</reference>
<dbReference type="KEGG" id="lcy:LC20004_11900"/>
<dbReference type="InterPro" id="IPR009614">
    <property type="entry name" value="YoeB_toxin"/>
</dbReference>
<dbReference type="PANTHER" id="PTHR38039">
    <property type="entry name" value="TOXIN YOEB"/>
    <property type="match status" value="1"/>
</dbReference>
<protein>
    <recommendedName>
        <fullName evidence="7">Endoribonuclease YoeB</fullName>
    </recommendedName>
    <alternativeName>
        <fullName evidence="6">Putative mRNA interferase YoeB</fullName>
    </alternativeName>
</protein>
<keyword evidence="9" id="KW-1185">Reference proteome</keyword>